<sequence>MSENNTNVPKIRFPGFTGDWKQRKLSEVMSDFIVPMRDKPKEFSGTIPWTRIEDIEGKYLNDSLSGQYVSEETIKKMNLRIIPKGSLIVSASATFGVVAVVTRDLITNQTFIGLVPKEDFDLDFLYTFFQSSTVQKKMRLESAGSTIFYISRQTFEDMKFPFPIKDEQKKIGAFFAGLDHLITLHQRKLNHLQDEKKSLLQKMFPKKGENVPEIRFPGFTHAWEQRKVNDLVTQVIRKVPKPDHPYERISVRSHAKGTFHQKVEDPKTVAMDKLFVVKENDLIVNITFAWEHAIAIANKSDNGLLVSHRFPTYRADGKSDINFLHYLVSREEFRRKLEFISPGGAGRNRVMNKKDFLKLKVTIPLNIEEQQKIGAFFKNLDHLITLHQRELDHCKKLKKALLQQMFV</sequence>
<dbReference type="Gene3D" id="1.10.287.1120">
    <property type="entry name" value="Bipartite methylase S protein"/>
    <property type="match status" value="1"/>
</dbReference>
<dbReference type="AlphaFoldDB" id="A0AAU8IHI5"/>
<dbReference type="Gene3D" id="3.90.220.20">
    <property type="entry name" value="DNA methylase specificity domains"/>
    <property type="match status" value="2"/>
</dbReference>
<proteinExistence type="inferred from homology"/>
<keyword evidence="3" id="KW-0238">DNA-binding</keyword>
<comment type="similarity">
    <text evidence="1">Belongs to the type-I restriction system S methylase family.</text>
</comment>
<feature type="domain" description="Type I restriction modification DNA specificity" evidence="4">
    <location>
        <begin position="19"/>
        <end position="192"/>
    </location>
</feature>
<organism evidence="5">
    <name type="scientific">Sporolactobacillus sp. Y61</name>
    <dbReference type="NCBI Taxonomy" id="3160863"/>
    <lineage>
        <taxon>Bacteria</taxon>
        <taxon>Bacillati</taxon>
        <taxon>Bacillota</taxon>
        <taxon>Bacilli</taxon>
        <taxon>Bacillales</taxon>
        <taxon>Sporolactobacillaceae</taxon>
        <taxon>Sporolactobacillus</taxon>
    </lineage>
</organism>
<dbReference type="InterPro" id="IPR044946">
    <property type="entry name" value="Restrct_endonuc_typeI_TRD_sf"/>
</dbReference>
<dbReference type="InterPro" id="IPR052021">
    <property type="entry name" value="Type-I_RS_S_subunit"/>
</dbReference>
<evidence type="ECO:0000259" key="4">
    <source>
        <dbReference type="Pfam" id="PF01420"/>
    </source>
</evidence>
<dbReference type="InterPro" id="IPR000055">
    <property type="entry name" value="Restrct_endonuc_typeI_TRD"/>
</dbReference>
<evidence type="ECO:0000256" key="1">
    <source>
        <dbReference type="ARBA" id="ARBA00010923"/>
    </source>
</evidence>
<feature type="domain" description="Type I restriction modification DNA specificity" evidence="4">
    <location>
        <begin position="273"/>
        <end position="392"/>
    </location>
</feature>
<accession>A0AAU8IHI5</accession>
<gene>
    <name evidence="5" type="ORF">ABNN70_02830</name>
</gene>
<keyword evidence="5" id="KW-0378">Hydrolase</keyword>
<evidence type="ECO:0000313" key="5">
    <source>
        <dbReference type="EMBL" id="XCJ17478.1"/>
    </source>
</evidence>
<dbReference type="RefSeq" id="WP_353948719.1">
    <property type="nucleotide sequence ID" value="NZ_CP159510.1"/>
</dbReference>
<keyword evidence="5" id="KW-0255">Endonuclease</keyword>
<reference evidence="5" key="1">
    <citation type="submission" date="2024-06" db="EMBL/GenBank/DDBJ databases">
        <authorList>
            <person name="Fan A."/>
            <person name="Zhang F.Y."/>
            <person name="Zhang L."/>
        </authorList>
    </citation>
    <scope>NUCLEOTIDE SEQUENCE</scope>
    <source>
        <strain evidence="5">Y61</strain>
    </source>
</reference>
<evidence type="ECO:0000256" key="2">
    <source>
        <dbReference type="ARBA" id="ARBA00022747"/>
    </source>
</evidence>
<dbReference type="GO" id="GO:0004519">
    <property type="term" value="F:endonuclease activity"/>
    <property type="evidence" value="ECO:0007669"/>
    <property type="project" value="UniProtKB-KW"/>
</dbReference>
<dbReference type="Pfam" id="PF01420">
    <property type="entry name" value="Methylase_S"/>
    <property type="match status" value="2"/>
</dbReference>
<dbReference type="EC" id="3.1.21.-" evidence="5"/>
<dbReference type="GO" id="GO:0016787">
    <property type="term" value="F:hydrolase activity"/>
    <property type="evidence" value="ECO:0007669"/>
    <property type="project" value="UniProtKB-KW"/>
</dbReference>
<dbReference type="PANTHER" id="PTHR30408:SF12">
    <property type="entry name" value="TYPE I RESTRICTION ENZYME MJAVIII SPECIFICITY SUBUNIT"/>
    <property type="match status" value="1"/>
</dbReference>
<dbReference type="EMBL" id="CP159510">
    <property type="protein sequence ID" value="XCJ17478.1"/>
    <property type="molecule type" value="Genomic_DNA"/>
</dbReference>
<dbReference type="GO" id="GO:0009307">
    <property type="term" value="P:DNA restriction-modification system"/>
    <property type="evidence" value="ECO:0007669"/>
    <property type="project" value="UniProtKB-KW"/>
</dbReference>
<dbReference type="SUPFAM" id="SSF116734">
    <property type="entry name" value="DNA methylase specificity domain"/>
    <property type="match status" value="2"/>
</dbReference>
<dbReference type="PANTHER" id="PTHR30408">
    <property type="entry name" value="TYPE-1 RESTRICTION ENZYME ECOKI SPECIFICITY PROTEIN"/>
    <property type="match status" value="1"/>
</dbReference>
<dbReference type="CDD" id="cd17284">
    <property type="entry name" value="RMtype1_S_Cbo7060ORF11580P_TRD2-CR2_like"/>
    <property type="match status" value="1"/>
</dbReference>
<protein>
    <submittedName>
        <fullName evidence="5">Restriction endonuclease subunit S</fullName>
        <ecNumber evidence="5">3.1.21.-</ecNumber>
    </submittedName>
</protein>
<evidence type="ECO:0000256" key="3">
    <source>
        <dbReference type="ARBA" id="ARBA00023125"/>
    </source>
</evidence>
<keyword evidence="2" id="KW-0680">Restriction system</keyword>
<dbReference type="GO" id="GO:0003677">
    <property type="term" value="F:DNA binding"/>
    <property type="evidence" value="ECO:0007669"/>
    <property type="project" value="UniProtKB-KW"/>
</dbReference>
<keyword evidence="5" id="KW-0540">Nuclease</keyword>
<name>A0AAU8IHI5_9BACL</name>
<dbReference type="REBASE" id="848431">
    <property type="entry name" value="S1.SspY61ORF2825P"/>
</dbReference>